<dbReference type="Pfam" id="PF12051">
    <property type="entry name" value="DUF3533"/>
    <property type="match status" value="1"/>
</dbReference>
<feature type="transmembrane region" description="Helical" evidence="2">
    <location>
        <begin position="326"/>
        <end position="347"/>
    </location>
</feature>
<dbReference type="Proteomes" id="UP000886653">
    <property type="component" value="Unassembled WGS sequence"/>
</dbReference>
<dbReference type="OrthoDB" id="2140105at2759"/>
<feature type="transmembrane region" description="Helical" evidence="2">
    <location>
        <begin position="354"/>
        <end position="374"/>
    </location>
</feature>
<feature type="transmembrane region" description="Helical" evidence="2">
    <location>
        <begin position="287"/>
        <end position="314"/>
    </location>
</feature>
<gene>
    <name evidence="4" type="ORF">CROQUDRAFT_62010</name>
</gene>
<keyword evidence="2" id="KW-1133">Transmembrane helix</keyword>
<dbReference type="GO" id="GO:0016020">
    <property type="term" value="C:membrane"/>
    <property type="evidence" value="ECO:0007669"/>
    <property type="project" value="TreeGrafter"/>
</dbReference>
<dbReference type="AlphaFoldDB" id="A0A9P6NJI1"/>
<comment type="caution">
    <text evidence="4">The sequence shown here is derived from an EMBL/GenBank/DDBJ whole genome shotgun (WGS) entry which is preliminary data.</text>
</comment>
<feature type="compositionally biased region" description="Polar residues" evidence="1">
    <location>
        <begin position="1"/>
        <end position="14"/>
    </location>
</feature>
<sequence length="435" mass="48647">MHSYVKAQTNPLKSQSDEGSPHIAHASVPGCNNLIHYSFLDPAISSERKRFMKKIIFGLILTSVIAWGCYCTYWYALSTSVKNSRQLRGALVDFDRGFIGEAVISAFRAGIDQMDWLVVEPSLYNSSEAVGDAILAQDYWAGIVVNRGASDNLIRAIETRDSSYNGSSAVTAYVTQARHDKVYSGFIIPSFIQGMQNAQSTFAKAHAQLLADTVDIESVLGTAPQTITSPLGYVLNDMRPFDVPAATAVTFVGLVYLLIIAYLMTMANLHARMTSGLYHKLNLHSLLVLRVLTPFFIYFCLAWVYVFISLAFRIPFGRYYEHSGIWLYWLMSFAAMSALGFGVEAFVTLIPPPYTLLFFLITLTAQISVLVFPFELLPPVFRYGYVSPFYCAFQTTESIIFNVKSQIGLDFSVQIGWIVMMVAALCLFQIYMHKK</sequence>
<evidence type="ECO:0000259" key="3">
    <source>
        <dbReference type="Pfam" id="PF12051"/>
    </source>
</evidence>
<dbReference type="InterPro" id="IPR022703">
    <property type="entry name" value="DUF3533"/>
</dbReference>
<name>A0A9P6NJI1_9BASI</name>
<feature type="transmembrane region" description="Helical" evidence="2">
    <location>
        <begin position="245"/>
        <end position="266"/>
    </location>
</feature>
<evidence type="ECO:0000256" key="1">
    <source>
        <dbReference type="SAM" id="MobiDB-lite"/>
    </source>
</evidence>
<accession>A0A9P6NJI1</accession>
<feature type="transmembrane region" description="Helical" evidence="2">
    <location>
        <begin position="55"/>
        <end position="76"/>
    </location>
</feature>
<organism evidence="4 5">
    <name type="scientific">Cronartium quercuum f. sp. fusiforme G11</name>
    <dbReference type="NCBI Taxonomy" id="708437"/>
    <lineage>
        <taxon>Eukaryota</taxon>
        <taxon>Fungi</taxon>
        <taxon>Dikarya</taxon>
        <taxon>Basidiomycota</taxon>
        <taxon>Pucciniomycotina</taxon>
        <taxon>Pucciniomycetes</taxon>
        <taxon>Pucciniales</taxon>
        <taxon>Coleosporiaceae</taxon>
        <taxon>Cronartium</taxon>
    </lineage>
</organism>
<evidence type="ECO:0000313" key="4">
    <source>
        <dbReference type="EMBL" id="KAG0147134.1"/>
    </source>
</evidence>
<keyword evidence="2" id="KW-0812">Transmembrane</keyword>
<proteinExistence type="predicted"/>
<feature type="transmembrane region" description="Helical" evidence="2">
    <location>
        <begin position="411"/>
        <end position="432"/>
    </location>
</feature>
<evidence type="ECO:0000256" key="2">
    <source>
        <dbReference type="SAM" id="Phobius"/>
    </source>
</evidence>
<dbReference type="EMBL" id="MU167251">
    <property type="protein sequence ID" value="KAG0147134.1"/>
    <property type="molecule type" value="Genomic_DNA"/>
</dbReference>
<keyword evidence="5" id="KW-1185">Reference proteome</keyword>
<dbReference type="PANTHER" id="PTHR34814">
    <property type="entry name" value="NITROSOGUANIDINE RESISTANCE PROTEIN SNG1"/>
    <property type="match status" value="1"/>
</dbReference>
<keyword evidence="2" id="KW-0472">Membrane</keyword>
<evidence type="ECO:0000313" key="5">
    <source>
        <dbReference type="Proteomes" id="UP000886653"/>
    </source>
</evidence>
<feature type="domain" description="DUF3533" evidence="3">
    <location>
        <begin position="59"/>
        <end position="422"/>
    </location>
</feature>
<dbReference type="InterPro" id="IPR053001">
    <property type="entry name" value="MNNG_permease-like"/>
</dbReference>
<dbReference type="PANTHER" id="PTHR34814:SF1">
    <property type="entry name" value="NITROSOGUANIDINE RESISTANCE PROTEIN SNG1"/>
    <property type="match status" value="1"/>
</dbReference>
<reference evidence="4" key="1">
    <citation type="submission" date="2013-11" db="EMBL/GenBank/DDBJ databases">
        <title>Genome sequence of the fusiform rust pathogen reveals effectors for host alternation and coevolution with pine.</title>
        <authorList>
            <consortium name="DOE Joint Genome Institute"/>
            <person name="Smith K."/>
            <person name="Pendleton A."/>
            <person name="Kubisiak T."/>
            <person name="Anderson C."/>
            <person name="Salamov A."/>
            <person name="Aerts A."/>
            <person name="Riley R."/>
            <person name="Clum A."/>
            <person name="Lindquist E."/>
            <person name="Ence D."/>
            <person name="Campbell M."/>
            <person name="Kronenberg Z."/>
            <person name="Feau N."/>
            <person name="Dhillon B."/>
            <person name="Hamelin R."/>
            <person name="Burleigh J."/>
            <person name="Smith J."/>
            <person name="Yandell M."/>
            <person name="Nelson C."/>
            <person name="Grigoriev I."/>
            <person name="Davis J."/>
        </authorList>
    </citation>
    <scope>NUCLEOTIDE SEQUENCE</scope>
    <source>
        <strain evidence="4">G11</strain>
    </source>
</reference>
<protein>
    <recommendedName>
        <fullName evidence="3">DUF3533 domain-containing protein</fullName>
    </recommendedName>
</protein>
<feature type="region of interest" description="Disordered" evidence="1">
    <location>
        <begin position="1"/>
        <end position="21"/>
    </location>
</feature>